<sequence length="319" mass="31252">MAFPIIPIKNATVGSSTPPSAGALQLGELAINTASGKLYTKDNAGSVVEIGSSATNINTTQLACLTTTASPNLVPQLLPSGYLALAQINALTTNQVAFLTTTAVAGLVPKLGVDGKIAIAQIPASVIGGLTYKGAWAVNTSPVIASGGNVGGVTAAKGDYYVASNSAPLDPAIDGQTYVQAGDIIAYNGAGSWDFIDGAKSEVRSVNEIAPTAAGNVVLTASNVGAVATADITTLAIADKVPQLNASGQIATVQLQIATTAQIGALSIDSVASNGLVISGAGAAKIIPGTSTVVGGVKSSASITIAEDGTATVAGAGTY</sequence>
<reference evidence="2" key="1">
    <citation type="submission" date="2020-04" db="EMBL/GenBank/DDBJ databases">
        <authorList>
            <person name="Chiriac C."/>
            <person name="Salcher M."/>
            <person name="Ghai R."/>
            <person name="Kavagutti S V."/>
        </authorList>
    </citation>
    <scope>NUCLEOTIDE SEQUENCE</scope>
</reference>
<protein>
    <submittedName>
        <fullName evidence="2">Uncharacterized protein</fullName>
    </submittedName>
</protein>
<evidence type="ECO:0000313" key="2">
    <source>
        <dbReference type="EMBL" id="CAB4162429.1"/>
    </source>
</evidence>
<organism evidence="2">
    <name type="scientific">uncultured Caudovirales phage</name>
    <dbReference type="NCBI Taxonomy" id="2100421"/>
    <lineage>
        <taxon>Viruses</taxon>
        <taxon>Duplodnaviria</taxon>
        <taxon>Heunggongvirae</taxon>
        <taxon>Uroviricota</taxon>
        <taxon>Caudoviricetes</taxon>
        <taxon>Peduoviridae</taxon>
        <taxon>Maltschvirus</taxon>
        <taxon>Maltschvirus maltsch</taxon>
    </lineage>
</organism>
<accession>A0A6J5NSS8</accession>
<dbReference type="EMBL" id="LR796287">
    <property type="protein sequence ID" value="CAB4134546.1"/>
    <property type="molecule type" value="Genomic_DNA"/>
</dbReference>
<name>A0A6J5NSS8_9CAUD</name>
<gene>
    <name evidence="1" type="ORF">UFOVP279_19</name>
    <name evidence="2" type="ORF">UFOVP781_44</name>
</gene>
<dbReference type="EMBL" id="LR796731">
    <property type="protein sequence ID" value="CAB4162429.1"/>
    <property type="molecule type" value="Genomic_DNA"/>
</dbReference>
<proteinExistence type="predicted"/>
<evidence type="ECO:0000313" key="1">
    <source>
        <dbReference type="EMBL" id="CAB4134546.1"/>
    </source>
</evidence>